<sequence length="120" mass="12631">MFNPGYILLYVSSPQASAAFYSELLGLTPIENSDTFALFKLTSGVMLGLWSAATVEPAATAVGGSELAFSVADKATVDATHAQWAARGLSIAQTPRALDFGYTFVALDADGHRLRVFTPG</sequence>
<dbReference type="SUPFAM" id="SSF54593">
    <property type="entry name" value="Glyoxalase/Bleomycin resistance protein/Dihydroxybiphenyl dioxygenase"/>
    <property type="match status" value="1"/>
</dbReference>
<keyword evidence="3" id="KW-1185">Reference proteome</keyword>
<dbReference type="PROSITE" id="PS51819">
    <property type="entry name" value="VOC"/>
    <property type="match status" value="1"/>
</dbReference>
<evidence type="ECO:0000313" key="2">
    <source>
        <dbReference type="EMBL" id="MBC3919324.1"/>
    </source>
</evidence>
<dbReference type="InterPro" id="IPR004360">
    <property type="entry name" value="Glyas_Fos-R_dOase_dom"/>
</dbReference>
<reference evidence="2 3" key="1">
    <citation type="submission" date="2020-08" db="EMBL/GenBank/DDBJ databases">
        <title>Novel species isolated from subtropical streams in China.</title>
        <authorList>
            <person name="Lu H."/>
        </authorList>
    </citation>
    <scope>NUCLEOTIDE SEQUENCE [LARGE SCALE GENOMIC DNA]</scope>
    <source>
        <strain evidence="2 3">CY18W</strain>
    </source>
</reference>
<dbReference type="InterPro" id="IPR026275">
    <property type="entry name" value="Glyoxalase/dOase/EhpR"/>
</dbReference>
<comment type="caution">
    <text evidence="2">The sequence shown here is derived from an EMBL/GenBank/DDBJ whole genome shotgun (WGS) entry which is preliminary data.</text>
</comment>
<dbReference type="RefSeq" id="WP_186948585.1">
    <property type="nucleotide sequence ID" value="NZ_JACOGF010000009.1"/>
</dbReference>
<organism evidence="2 3">
    <name type="scientific">Undibacterium hunanense</name>
    <dbReference type="NCBI Taxonomy" id="2762292"/>
    <lineage>
        <taxon>Bacteria</taxon>
        <taxon>Pseudomonadati</taxon>
        <taxon>Pseudomonadota</taxon>
        <taxon>Betaproteobacteria</taxon>
        <taxon>Burkholderiales</taxon>
        <taxon>Oxalobacteraceae</taxon>
        <taxon>Undibacterium</taxon>
    </lineage>
</organism>
<dbReference type="PIRSF" id="PIRSF039020">
    <property type="entry name" value="EhpR"/>
    <property type="match status" value="1"/>
</dbReference>
<dbReference type="InterPro" id="IPR037523">
    <property type="entry name" value="VOC_core"/>
</dbReference>
<dbReference type="Pfam" id="PF00903">
    <property type="entry name" value="Glyoxalase"/>
    <property type="match status" value="1"/>
</dbReference>
<feature type="domain" description="VOC" evidence="1">
    <location>
        <begin position="3"/>
        <end position="119"/>
    </location>
</feature>
<gene>
    <name evidence="2" type="ORF">H8L32_17675</name>
</gene>
<protein>
    <submittedName>
        <fullName evidence="2">VOC family protein</fullName>
    </submittedName>
</protein>
<evidence type="ECO:0000259" key="1">
    <source>
        <dbReference type="PROSITE" id="PS51819"/>
    </source>
</evidence>
<dbReference type="InterPro" id="IPR029068">
    <property type="entry name" value="Glyas_Bleomycin-R_OHBP_Dase"/>
</dbReference>
<dbReference type="Proteomes" id="UP000650424">
    <property type="component" value="Unassembled WGS sequence"/>
</dbReference>
<dbReference type="Gene3D" id="3.30.720.120">
    <property type="match status" value="1"/>
</dbReference>
<name>A0ABR6ZTZ1_9BURK</name>
<evidence type="ECO:0000313" key="3">
    <source>
        <dbReference type="Proteomes" id="UP000650424"/>
    </source>
</evidence>
<dbReference type="EMBL" id="JACOGF010000009">
    <property type="protein sequence ID" value="MBC3919324.1"/>
    <property type="molecule type" value="Genomic_DNA"/>
</dbReference>
<accession>A0ABR6ZTZ1</accession>
<proteinExistence type="predicted"/>
<dbReference type="Gene3D" id="3.30.720.110">
    <property type="match status" value="1"/>
</dbReference>